<dbReference type="SUPFAM" id="SSF56801">
    <property type="entry name" value="Acetyl-CoA synthetase-like"/>
    <property type="match status" value="1"/>
</dbReference>
<organism evidence="10 11">
    <name type="scientific">[Myrmecia] bisecta</name>
    <dbReference type="NCBI Taxonomy" id="41462"/>
    <lineage>
        <taxon>Eukaryota</taxon>
        <taxon>Viridiplantae</taxon>
        <taxon>Chlorophyta</taxon>
        <taxon>core chlorophytes</taxon>
        <taxon>Trebouxiophyceae</taxon>
        <taxon>Trebouxiales</taxon>
        <taxon>Trebouxiaceae</taxon>
        <taxon>Myrmecia</taxon>
    </lineage>
</organism>
<evidence type="ECO:0000256" key="5">
    <source>
        <dbReference type="ARBA" id="ARBA00022840"/>
    </source>
</evidence>
<dbReference type="InterPro" id="IPR000873">
    <property type="entry name" value="AMP-dep_synth/lig_dom"/>
</dbReference>
<dbReference type="InterPro" id="IPR045311">
    <property type="entry name" value="LC-FACS_euk"/>
</dbReference>
<dbReference type="Pfam" id="PF00501">
    <property type="entry name" value="AMP-binding"/>
    <property type="match status" value="1"/>
</dbReference>
<comment type="function">
    <text evidence="7">Catalyzes the conversion of long-chain fatty acids to their active form acyl-CoAs for both synthesis of cellular lipids, and degradation via beta-oxidation.</text>
</comment>
<evidence type="ECO:0000259" key="8">
    <source>
        <dbReference type="Pfam" id="PF00501"/>
    </source>
</evidence>
<evidence type="ECO:0000256" key="3">
    <source>
        <dbReference type="ARBA" id="ARBA00022741"/>
    </source>
</evidence>
<keyword evidence="7" id="KW-0443">Lipid metabolism</keyword>
<evidence type="ECO:0000256" key="7">
    <source>
        <dbReference type="RuleBase" id="RU369030"/>
    </source>
</evidence>
<comment type="caution">
    <text evidence="10">The sequence shown here is derived from an EMBL/GenBank/DDBJ whole genome shotgun (WGS) entry which is preliminary data.</text>
</comment>
<protein>
    <recommendedName>
        <fullName evidence="6 7">Long-chain-fatty-acid--CoA ligase</fullName>
        <ecNumber evidence="6 7">6.2.1.3</ecNumber>
    </recommendedName>
</protein>
<dbReference type="CDD" id="cd05927">
    <property type="entry name" value="LC-FACS_euk"/>
    <property type="match status" value="1"/>
</dbReference>
<name>A0AAW1P8I3_9CHLO</name>
<evidence type="ECO:0000256" key="1">
    <source>
        <dbReference type="ARBA" id="ARBA00006432"/>
    </source>
</evidence>
<dbReference type="GO" id="GO:0004467">
    <property type="term" value="F:long-chain fatty acid-CoA ligase activity"/>
    <property type="evidence" value="ECO:0007669"/>
    <property type="project" value="UniProtKB-EC"/>
</dbReference>
<dbReference type="EMBL" id="JALJOR010000014">
    <property type="protein sequence ID" value="KAK9806148.1"/>
    <property type="molecule type" value="Genomic_DNA"/>
</dbReference>
<dbReference type="EC" id="6.2.1.3" evidence="6 7"/>
<dbReference type="Pfam" id="PF13193">
    <property type="entry name" value="AMP-binding_C"/>
    <property type="match status" value="1"/>
</dbReference>
<evidence type="ECO:0000256" key="6">
    <source>
        <dbReference type="ARBA" id="ARBA00026121"/>
    </source>
</evidence>
<proteinExistence type="inferred from homology"/>
<dbReference type="InterPro" id="IPR020845">
    <property type="entry name" value="AMP-binding_CS"/>
</dbReference>
<evidence type="ECO:0000256" key="4">
    <source>
        <dbReference type="ARBA" id="ARBA00022832"/>
    </source>
</evidence>
<comment type="catalytic activity">
    <reaction evidence="7">
        <text>a long-chain fatty acid + ATP + CoA = a long-chain fatty acyl-CoA + AMP + diphosphate</text>
        <dbReference type="Rhea" id="RHEA:15421"/>
        <dbReference type="ChEBI" id="CHEBI:30616"/>
        <dbReference type="ChEBI" id="CHEBI:33019"/>
        <dbReference type="ChEBI" id="CHEBI:57287"/>
        <dbReference type="ChEBI" id="CHEBI:57560"/>
        <dbReference type="ChEBI" id="CHEBI:83139"/>
        <dbReference type="ChEBI" id="CHEBI:456215"/>
        <dbReference type="EC" id="6.2.1.3"/>
    </reaction>
</comment>
<dbReference type="InterPro" id="IPR042099">
    <property type="entry name" value="ANL_N_sf"/>
</dbReference>
<accession>A0AAW1P8I3</accession>
<keyword evidence="2 7" id="KW-0436">Ligase</keyword>
<feature type="domain" description="AMP-binding enzyme C-terminal" evidence="9">
    <location>
        <begin position="537"/>
        <end position="606"/>
    </location>
</feature>
<reference evidence="10 11" key="1">
    <citation type="journal article" date="2024" name="Nat. Commun.">
        <title>Phylogenomics reveals the evolutionary origins of lichenization in chlorophyte algae.</title>
        <authorList>
            <person name="Puginier C."/>
            <person name="Libourel C."/>
            <person name="Otte J."/>
            <person name="Skaloud P."/>
            <person name="Haon M."/>
            <person name="Grisel S."/>
            <person name="Petersen M."/>
            <person name="Berrin J.G."/>
            <person name="Delaux P.M."/>
            <person name="Dal Grande F."/>
            <person name="Keller J."/>
        </authorList>
    </citation>
    <scope>NUCLEOTIDE SEQUENCE [LARGE SCALE GENOMIC DNA]</scope>
    <source>
        <strain evidence="10 11">SAG 2043</strain>
    </source>
</reference>
<evidence type="ECO:0000256" key="2">
    <source>
        <dbReference type="ARBA" id="ARBA00022598"/>
    </source>
</evidence>
<evidence type="ECO:0000313" key="11">
    <source>
        <dbReference type="Proteomes" id="UP001489004"/>
    </source>
</evidence>
<dbReference type="PANTHER" id="PTHR43272:SF3">
    <property type="entry name" value="LONG CHAIN ACYL-COA SYNTHETASE 4"/>
    <property type="match status" value="1"/>
</dbReference>
<evidence type="ECO:0000259" key="9">
    <source>
        <dbReference type="Pfam" id="PF13193"/>
    </source>
</evidence>
<comment type="similarity">
    <text evidence="1 7">Belongs to the ATP-dependent AMP-binding enzyme family.</text>
</comment>
<keyword evidence="3 7" id="KW-0547">Nucleotide-binding</keyword>
<dbReference type="PANTHER" id="PTHR43272">
    <property type="entry name" value="LONG-CHAIN-FATTY-ACID--COA LIGASE"/>
    <property type="match status" value="1"/>
</dbReference>
<sequence>MAEFRKIGDVTVALGTGGTTKGGAEKVGPAYRNVVAKEHWPKLEGVTTLYELFERSVTKYFNCKCLGWRPVVNGVAQPFQYMTYQAAQDKIKLVASALGAVGVKAHDKVGMYAGNCPEWMLVLQACNRSTTYCVPLYDSLGEDAIEYIVNHSEASIVFTSSQKFPLLLKAIPTIKKTVKTVVYFGEPADAAKAATEKEGVAVYQFEEFLKLGEATPLEAVPPSPQDPACIMYTSGTTGSPKGVVLTHENIVGAVASMTAYLQQGNISCSSDDSVLSYLTLAHILDRVVEEFALSVGASIGYWQGDVKKLTDDIAALKPTLFIAVPRVLDRVATGVQGKLKKKNAVVQWLFNKAVHSKLTSINTGVPIDKASPLYDKFLFNTVKAGMGGRLRFVVSGGAPLASHVEDYLKVVLCCPVLQGYGLTETCAASFLALPKPGHNGTVGPPVPGTEFRLEGSVELGNDPLAERPRGEICIKGPLVFSGYYKDKQKTDEAFDADGYFHTGDIGELQPNGCLKVVDRLKNLVKLSQGEYVAVEKLEGVFSECSAVSQIWVYGSSYESFLLAVVVPESRDLMAWAKEQGLAADFAEVCKNPKAVQHVQEELTKTGKAARLKGFEMVKSVLLTPEEFSVENDFMTPSFKLKRPQLRKHFQKQLDDLYAAARAAAQ</sequence>
<dbReference type="Proteomes" id="UP001489004">
    <property type="component" value="Unassembled WGS sequence"/>
</dbReference>
<dbReference type="GO" id="GO:0016020">
    <property type="term" value="C:membrane"/>
    <property type="evidence" value="ECO:0007669"/>
    <property type="project" value="TreeGrafter"/>
</dbReference>
<keyword evidence="11" id="KW-1185">Reference proteome</keyword>
<dbReference type="GO" id="GO:0005524">
    <property type="term" value="F:ATP binding"/>
    <property type="evidence" value="ECO:0007669"/>
    <property type="project" value="UniProtKB-KW"/>
</dbReference>
<dbReference type="GO" id="GO:0005783">
    <property type="term" value="C:endoplasmic reticulum"/>
    <property type="evidence" value="ECO:0007669"/>
    <property type="project" value="TreeGrafter"/>
</dbReference>
<keyword evidence="5 7" id="KW-0067">ATP-binding</keyword>
<dbReference type="Gene3D" id="3.40.50.12780">
    <property type="entry name" value="N-terminal domain of ligase-like"/>
    <property type="match status" value="1"/>
</dbReference>
<keyword evidence="4 7" id="KW-0276">Fatty acid metabolism</keyword>
<dbReference type="PROSITE" id="PS00455">
    <property type="entry name" value="AMP_BINDING"/>
    <property type="match status" value="1"/>
</dbReference>
<dbReference type="InterPro" id="IPR025110">
    <property type="entry name" value="AMP-bd_C"/>
</dbReference>
<feature type="domain" description="AMP-dependent synthetase/ligase" evidence="8">
    <location>
        <begin position="77"/>
        <end position="484"/>
    </location>
</feature>
<gene>
    <name evidence="10" type="ORF">WJX72_003254</name>
</gene>
<evidence type="ECO:0000313" key="10">
    <source>
        <dbReference type="EMBL" id="KAK9806148.1"/>
    </source>
</evidence>
<dbReference type="AlphaFoldDB" id="A0AAW1P8I3"/>